<dbReference type="PANTHER" id="PTHR24421">
    <property type="entry name" value="NITRATE/NITRITE SENSOR PROTEIN NARX-RELATED"/>
    <property type="match status" value="1"/>
</dbReference>
<evidence type="ECO:0000256" key="5">
    <source>
        <dbReference type="ARBA" id="ARBA00022741"/>
    </source>
</evidence>
<evidence type="ECO:0000256" key="6">
    <source>
        <dbReference type="ARBA" id="ARBA00022777"/>
    </source>
</evidence>
<dbReference type="PANTHER" id="PTHR24421:SF10">
    <property type="entry name" value="NITRATE_NITRITE SENSOR PROTEIN NARQ"/>
    <property type="match status" value="1"/>
</dbReference>
<dbReference type="Proteomes" id="UP000276128">
    <property type="component" value="Unassembled WGS sequence"/>
</dbReference>
<keyword evidence="6 11" id="KW-0418">Kinase</keyword>
<keyword evidence="5" id="KW-0547">Nucleotide-binding</keyword>
<dbReference type="Pfam" id="PF07730">
    <property type="entry name" value="HisKA_3"/>
    <property type="match status" value="1"/>
</dbReference>
<dbReference type="EC" id="2.7.13.3" evidence="2"/>
<feature type="domain" description="Signal transduction histidine kinase subgroup 3 dimerisation and phosphoacceptor" evidence="10">
    <location>
        <begin position="80"/>
        <end position="142"/>
    </location>
</feature>
<evidence type="ECO:0000256" key="4">
    <source>
        <dbReference type="ARBA" id="ARBA00022679"/>
    </source>
</evidence>
<evidence type="ECO:0000259" key="10">
    <source>
        <dbReference type="Pfam" id="PF07730"/>
    </source>
</evidence>
<dbReference type="InterPro" id="IPR050482">
    <property type="entry name" value="Sensor_HK_TwoCompSys"/>
</dbReference>
<dbReference type="GO" id="GO:0046983">
    <property type="term" value="F:protein dimerization activity"/>
    <property type="evidence" value="ECO:0007669"/>
    <property type="project" value="InterPro"/>
</dbReference>
<evidence type="ECO:0000256" key="8">
    <source>
        <dbReference type="ARBA" id="ARBA00023012"/>
    </source>
</evidence>
<keyword evidence="7" id="KW-0067">ATP-binding</keyword>
<organism evidence="11 12">
    <name type="scientific">Paenibacillus whitsoniae</name>
    <dbReference type="NCBI Taxonomy" id="2496558"/>
    <lineage>
        <taxon>Bacteria</taxon>
        <taxon>Bacillati</taxon>
        <taxon>Bacillota</taxon>
        <taxon>Bacilli</taxon>
        <taxon>Bacillales</taxon>
        <taxon>Paenibacillaceae</taxon>
        <taxon>Paenibacillus</taxon>
    </lineage>
</organism>
<dbReference type="InterPro" id="IPR003594">
    <property type="entry name" value="HATPase_dom"/>
</dbReference>
<keyword evidence="12" id="KW-1185">Reference proteome</keyword>
<name>A0A3S0IE73_9BACL</name>
<evidence type="ECO:0000259" key="9">
    <source>
        <dbReference type="Pfam" id="PF02518"/>
    </source>
</evidence>
<comment type="caution">
    <text evidence="11">The sequence shown here is derived from an EMBL/GenBank/DDBJ whole genome shotgun (WGS) entry which is preliminary data.</text>
</comment>
<dbReference type="EMBL" id="RXHU01000014">
    <property type="protein sequence ID" value="RTE10995.1"/>
    <property type="molecule type" value="Genomic_DNA"/>
</dbReference>
<accession>A0A3S0IE73</accession>
<dbReference type="GO" id="GO:0005524">
    <property type="term" value="F:ATP binding"/>
    <property type="evidence" value="ECO:0007669"/>
    <property type="project" value="UniProtKB-KW"/>
</dbReference>
<evidence type="ECO:0000256" key="7">
    <source>
        <dbReference type="ARBA" id="ARBA00022840"/>
    </source>
</evidence>
<evidence type="ECO:0000256" key="2">
    <source>
        <dbReference type="ARBA" id="ARBA00012438"/>
    </source>
</evidence>
<dbReference type="InterPro" id="IPR011712">
    <property type="entry name" value="Sig_transdc_His_kin_sub3_dim/P"/>
</dbReference>
<proteinExistence type="predicted"/>
<dbReference type="OrthoDB" id="773385at2"/>
<keyword evidence="3" id="KW-0597">Phosphoprotein</keyword>
<evidence type="ECO:0000313" key="11">
    <source>
        <dbReference type="EMBL" id="RTE10995.1"/>
    </source>
</evidence>
<reference evidence="11 12" key="1">
    <citation type="submission" date="2018-12" db="EMBL/GenBank/DDBJ databases">
        <title>Bacillus ochoae sp. nov., Paenibacillus whitsoniae sp. nov., Paenibacillus spiritus sp. nov. Isolated from the Mars Exploration Rover during spacecraft assembly.</title>
        <authorList>
            <person name="Seuylemezian A."/>
            <person name="Vaishampayan P."/>
        </authorList>
    </citation>
    <scope>NUCLEOTIDE SEQUENCE [LARGE SCALE GENOMIC DNA]</scope>
    <source>
        <strain evidence="11 12">MER 54</strain>
    </source>
</reference>
<dbReference type="InterPro" id="IPR036890">
    <property type="entry name" value="HATPase_C_sf"/>
</dbReference>
<dbReference type="AlphaFoldDB" id="A0A3S0IE73"/>
<protein>
    <recommendedName>
        <fullName evidence="2">histidine kinase</fullName>
        <ecNumber evidence="2">2.7.13.3</ecNumber>
    </recommendedName>
</protein>
<evidence type="ECO:0000313" key="12">
    <source>
        <dbReference type="Proteomes" id="UP000276128"/>
    </source>
</evidence>
<dbReference type="GO" id="GO:0016020">
    <property type="term" value="C:membrane"/>
    <property type="evidence" value="ECO:0007669"/>
    <property type="project" value="InterPro"/>
</dbReference>
<dbReference type="Gene3D" id="1.20.5.1930">
    <property type="match status" value="1"/>
</dbReference>
<dbReference type="Pfam" id="PF02518">
    <property type="entry name" value="HATPase_c"/>
    <property type="match status" value="1"/>
</dbReference>
<comment type="catalytic activity">
    <reaction evidence="1">
        <text>ATP + protein L-histidine = ADP + protein N-phospho-L-histidine.</text>
        <dbReference type="EC" id="2.7.13.3"/>
    </reaction>
</comment>
<keyword evidence="8" id="KW-0902">Two-component regulatory system</keyword>
<gene>
    <name evidence="11" type="ORF">EJQ19_04480</name>
</gene>
<feature type="domain" description="Histidine kinase/HSP90-like ATPase" evidence="9">
    <location>
        <begin position="189"/>
        <end position="273"/>
    </location>
</feature>
<dbReference type="SUPFAM" id="SSF55874">
    <property type="entry name" value="ATPase domain of HSP90 chaperone/DNA topoisomerase II/histidine kinase"/>
    <property type="match status" value="1"/>
</dbReference>
<dbReference type="GO" id="GO:0000155">
    <property type="term" value="F:phosphorelay sensor kinase activity"/>
    <property type="evidence" value="ECO:0007669"/>
    <property type="project" value="InterPro"/>
</dbReference>
<dbReference type="CDD" id="cd16917">
    <property type="entry name" value="HATPase_UhpB-NarQ-NarX-like"/>
    <property type="match status" value="1"/>
</dbReference>
<dbReference type="Gene3D" id="3.30.565.10">
    <property type="entry name" value="Histidine kinase-like ATPase, C-terminal domain"/>
    <property type="match status" value="1"/>
</dbReference>
<evidence type="ECO:0000256" key="1">
    <source>
        <dbReference type="ARBA" id="ARBA00000085"/>
    </source>
</evidence>
<dbReference type="RefSeq" id="WP_126139995.1">
    <property type="nucleotide sequence ID" value="NZ_RXHU01000014.1"/>
</dbReference>
<evidence type="ECO:0000256" key="3">
    <source>
        <dbReference type="ARBA" id="ARBA00022553"/>
    </source>
</evidence>
<sequence length="278" mass="32446">MTYKQMKWLILTIPTVTLALWEYSRHHLFLDYMSMEVGNWLAPLIELAVSITFLLKLFSLIEKTQEELNLERSRQAAMKERERIARELHDGIAQSLFLLSIKMDQLEGKLPLNSEYKQPTVSLRNTVYQVNEYVRQAISNLRYPIDPDAPPWTQYLSSMVTDFISETGLDVEWKWGISEERLSTKEKIELYASIREALLNVRKHAQASHVWVQSKESHDGTWSCSIEDDGRGMQTDPFAYQERYGLKMMRERAADMGWHLSVVRELERTRVEISKAAA</sequence>
<keyword evidence="4" id="KW-0808">Transferase</keyword>